<reference evidence="3 4" key="1">
    <citation type="submission" date="2018-03" db="EMBL/GenBank/DDBJ databases">
        <title>Genomes of Pezizomycetes fungi and the evolution of truffles.</title>
        <authorList>
            <person name="Murat C."/>
            <person name="Payen T."/>
            <person name="Noel B."/>
            <person name="Kuo A."/>
            <person name="Martin F.M."/>
        </authorList>
    </citation>
    <scope>NUCLEOTIDE SEQUENCE [LARGE SCALE GENOMIC DNA]</scope>
    <source>
        <strain evidence="3">091103-1</strain>
    </source>
</reference>
<keyword evidence="2" id="KW-0812">Transmembrane</keyword>
<proteinExistence type="predicted"/>
<keyword evidence="2" id="KW-1133">Transmembrane helix</keyword>
<feature type="region of interest" description="Disordered" evidence="1">
    <location>
        <begin position="37"/>
        <end position="66"/>
    </location>
</feature>
<organism evidence="3 4">
    <name type="scientific">Tuber magnatum</name>
    <name type="common">white Piedmont truffle</name>
    <dbReference type="NCBI Taxonomy" id="42249"/>
    <lineage>
        <taxon>Eukaryota</taxon>
        <taxon>Fungi</taxon>
        <taxon>Dikarya</taxon>
        <taxon>Ascomycota</taxon>
        <taxon>Pezizomycotina</taxon>
        <taxon>Pezizomycetes</taxon>
        <taxon>Pezizales</taxon>
        <taxon>Tuberaceae</taxon>
        <taxon>Tuber</taxon>
    </lineage>
</organism>
<feature type="transmembrane region" description="Helical" evidence="2">
    <location>
        <begin position="93"/>
        <end position="114"/>
    </location>
</feature>
<gene>
    <name evidence="3" type="ORF">C7212DRAFT_363349</name>
</gene>
<keyword evidence="4" id="KW-1185">Reference proteome</keyword>
<protein>
    <submittedName>
        <fullName evidence="3">Uncharacterized protein</fullName>
    </submittedName>
</protein>
<evidence type="ECO:0000256" key="1">
    <source>
        <dbReference type="SAM" id="MobiDB-lite"/>
    </source>
</evidence>
<dbReference type="AlphaFoldDB" id="A0A317SRC2"/>
<evidence type="ECO:0000313" key="3">
    <source>
        <dbReference type="EMBL" id="PWW76992.1"/>
    </source>
</evidence>
<keyword evidence="2" id="KW-0472">Membrane</keyword>
<comment type="caution">
    <text evidence="3">The sequence shown here is derived from an EMBL/GenBank/DDBJ whole genome shotgun (WGS) entry which is preliminary data.</text>
</comment>
<dbReference type="OrthoDB" id="5498583at2759"/>
<evidence type="ECO:0000313" key="4">
    <source>
        <dbReference type="Proteomes" id="UP000246991"/>
    </source>
</evidence>
<sequence length="205" mass="23592">MLFPRTVRLVRAPFRASFGTYRLGRLDRITNHRFSSRNYVEQANSPEAPKDGTAPKEPTQLSMTTNQDQVADATVALKLNTQTRSEMRDYVQMMMNFSIGVLALGFIGGLYKFTMYDAGRDDKRDKRFTALGDKMDKRFTALDDKMDKRFTVLENKMDKRFTAMDNKIDKVRLEIGDVKKDVAELKGSMDMIITLMQSRNKGWFA</sequence>
<dbReference type="Gene3D" id="3.90.20.10">
    <property type="match status" value="1"/>
</dbReference>
<evidence type="ECO:0000256" key="2">
    <source>
        <dbReference type="SAM" id="Phobius"/>
    </source>
</evidence>
<dbReference type="EMBL" id="PYWC01000028">
    <property type="protein sequence ID" value="PWW76992.1"/>
    <property type="molecule type" value="Genomic_DNA"/>
</dbReference>
<name>A0A317SRC2_9PEZI</name>
<dbReference type="Proteomes" id="UP000246991">
    <property type="component" value="Unassembled WGS sequence"/>
</dbReference>
<accession>A0A317SRC2</accession>